<dbReference type="PANTHER" id="PTHR33820">
    <property type="entry name" value="COILED-COIL DOMAIN-CONTAINING PROTEIN 17"/>
    <property type="match status" value="1"/>
</dbReference>
<name>A6JZ82_RAT</name>
<sequence length="109" mass="12292">MNEMPQVSVEGRDWLHPKIPMEYHFLCQAGQAELFLRLVNARDTDAQTLAEINPASAHEYQYPPMMSSSSSLESSFFTHSSGIADPPPPTEETFVSVEDKDEHLSPHQF</sequence>
<evidence type="ECO:0000313" key="2">
    <source>
        <dbReference type="EMBL" id="EDL90270.1"/>
    </source>
</evidence>
<evidence type="ECO:0000313" key="3">
    <source>
        <dbReference type="Proteomes" id="UP000234681"/>
    </source>
</evidence>
<reference evidence="2 3" key="1">
    <citation type="submission" date="2005-09" db="EMBL/GenBank/DDBJ databases">
        <authorList>
            <person name="Mural R.J."/>
            <person name="Li P.W."/>
            <person name="Adams M.D."/>
            <person name="Amanatides P.G."/>
            <person name="Baden-Tillson H."/>
            <person name="Barnstead M."/>
            <person name="Chin S.H."/>
            <person name="Dew I."/>
            <person name="Evans C.A."/>
            <person name="Ferriera S."/>
            <person name="Flanigan M."/>
            <person name="Fosler C."/>
            <person name="Glodek A."/>
            <person name="Gu Z."/>
            <person name="Holt R.A."/>
            <person name="Jennings D."/>
            <person name="Kraft C.L."/>
            <person name="Lu F."/>
            <person name="Nguyen T."/>
            <person name="Nusskern D.R."/>
            <person name="Pfannkoch C.M."/>
            <person name="Sitter C."/>
            <person name="Sutton G.G."/>
            <person name="Venter J.C."/>
            <person name="Wang Z."/>
            <person name="Woodage T."/>
            <person name="Zheng X.H."/>
            <person name="Zhong F."/>
        </authorList>
    </citation>
    <scope>NUCLEOTIDE SEQUENCE [LARGE SCALE GENOMIC DNA]</scope>
    <source>
        <strain>BN</strain>
        <strain evidence="3">Sprague-Dawley</strain>
    </source>
</reference>
<accession>A6JZ82</accession>
<dbReference type="AlphaFoldDB" id="A6JZ82"/>
<feature type="compositionally biased region" description="Basic and acidic residues" evidence="1">
    <location>
        <begin position="97"/>
        <end position="109"/>
    </location>
</feature>
<dbReference type="EMBL" id="CH474008">
    <property type="protein sequence ID" value="EDL90270.1"/>
    <property type="molecule type" value="Genomic_DNA"/>
</dbReference>
<dbReference type="InterPro" id="IPR038800">
    <property type="entry name" value="CCDC17"/>
</dbReference>
<dbReference type="Proteomes" id="UP000234681">
    <property type="component" value="Chromosome 5"/>
</dbReference>
<organism evidence="2 3">
    <name type="scientific">Rattus norvegicus</name>
    <name type="common">Rat</name>
    <dbReference type="NCBI Taxonomy" id="10116"/>
    <lineage>
        <taxon>Eukaryota</taxon>
        <taxon>Metazoa</taxon>
        <taxon>Chordata</taxon>
        <taxon>Craniata</taxon>
        <taxon>Vertebrata</taxon>
        <taxon>Euteleostomi</taxon>
        <taxon>Mammalia</taxon>
        <taxon>Eutheria</taxon>
        <taxon>Euarchontoglires</taxon>
        <taxon>Glires</taxon>
        <taxon>Rodentia</taxon>
        <taxon>Myomorpha</taxon>
        <taxon>Muroidea</taxon>
        <taxon>Muridae</taxon>
        <taxon>Murinae</taxon>
        <taxon>Rattus</taxon>
    </lineage>
</organism>
<feature type="region of interest" description="Disordered" evidence="1">
    <location>
        <begin position="76"/>
        <end position="109"/>
    </location>
</feature>
<gene>
    <name evidence="2" type="ORF">rCG_50162</name>
</gene>
<dbReference type="PANTHER" id="PTHR33820:SF4">
    <property type="entry name" value="COILED-COIL DOMAIN-CONTAINING PROTEIN 17"/>
    <property type="match status" value="1"/>
</dbReference>
<evidence type="ECO:0000256" key="1">
    <source>
        <dbReference type="SAM" id="MobiDB-lite"/>
    </source>
</evidence>
<protein>
    <submittedName>
        <fullName evidence="2">RCG50162, isoform CRA_b</fullName>
    </submittedName>
</protein>
<proteinExistence type="predicted"/>